<organism evidence="1 2">
    <name type="scientific">Petrolisthes manimaculis</name>
    <dbReference type="NCBI Taxonomy" id="1843537"/>
    <lineage>
        <taxon>Eukaryota</taxon>
        <taxon>Metazoa</taxon>
        <taxon>Ecdysozoa</taxon>
        <taxon>Arthropoda</taxon>
        <taxon>Crustacea</taxon>
        <taxon>Multicrustacea</taxon>
        <taxon>Malacostraca</taxon>
        <taxon>Eumalacostraca</taxon>
        <taxon>Eucarida</taxon>
        <taxon>Decapoda</taxon>
        <taxon>Pleocyemata</taxon>
        <taxon>Anomura</taxon>
        <taxon>Galatheoidea</taxon>
        <taxon>Porcellanidae</taxon>
        <taxon>Petrolisthes</taxon>
    </lineage>
</organism>
<sequence>MFVLTTSFNRHRIVKDSSLQVYCGSYLTKAYEVQNIVPSDAVWAKPRDCHHHSPLHFTTPWIGRTWTPPPQHHHPSIIIPSSLSKVSF</sequence>
<evidence type="ECO:0000313" key="1">
    <source>
        <dbReference type="EMBL" id="KAK4287407.1"/>
    </source>
</evidence>
<keyword evidence="2" id="KW-1185">Reference proteome</keyword>
<comment type="caution">
    <text evidence="1">The sequence shown here is derived from an EMBL/GenBank/DDBJ whole genome shotgun (WGS) entry which is preliminary data.</text>
</comment>
<dbReference type="AlphaFoldDB" id="A0AAE1NE49"/>
<name>A0AAE1NE49_9EUCA</name>
<accession>A0AAE1NE49</accession>
<protein>
    <submittedName>
        <fullName evidence="1">Uncharacterized protein</fullName>
    </submittedName>
</protein>
<gene>
    <name evidence="1" type="ORF">Pmani_039523</name>
</gene>
<proteinExistence type="predicted"/>
<dbReference type="EMBL" id="JAWZYT010006872">
    <property type="protein sequence ID" value="KAK4287407.1"/>
    <property type="molecule type" value="Genomic_DNA"/>
</dbReference>
<evidence type="ECO:0000313" key="2">
    <source>
        <dbReference type="Proteomes" id="UP001292094"/>
    </source>
</evidence>
<reference evidence="1" key="1">
    <citation type="submission" date="2023-11" db="EMBL/GenBank/DDBJ databases">
        <title>Genome assemblies of two species of porcelain crab, Petrolisthes cinctipes and Petrolisthes manimaculis (Anomura: Porcellanidae).</title>
        <authorList>
            <person name="Angst P."/>
        </authorList>
    </citation>
    <scope>NUCLEOTIDE SEQUENCE</scope>
    <source>
        <strain evidence="1">PB745_02</strain>
        <tissue evidence="1">Gill</tissue>
    </source>
</reference>
<dbReference type="Proteomes" id="UP001292094">
    <property type="component" value="Unassembled WGS sequence"/>
</dbReference>